<organism evidence="5 6">
    <name type="scientific">Novosphingobium fluoreni</name>
    <dbReference type="NCBI Taxonomy" id="1391222"/>
    <lineage>
        <taxon>Bacteria</taxon>
        <taxon>Pseudomonadati</taxon>
        <taxon>Pseudomonadota</taxon>
        <taxon>Alphaproteobacteria</taxon>
        <taxon>Sphingomonadales</taxon>
        <taxon>Sphingomonadaceae</taxon>
        <taxon>Novosphingobium</taxon>
    </lineage>
</organism>
<evidence type="ECO:0000256" key="1">
    <source>
        <dbReference type="ARBA" id="ARBA00001946"/>
    </source>
</evidence>
<comment type="similarity">
    <text evidence="3">Belongs to the Nudix hydrolase family.</text>
</comment>
<name>A0A7W6FYS6_9SPHN</name>
<dbReference type="Gene3D" id="3.90.79.10">
    <property type="entry name" value="Nucleoside Triphosphate Pyrophosphohydrolase"/>
    <property type="match status" value="1"/>
</dbReference>
<dbReference type="InterPro" id="IPR000086">
    <property type="entry name" value="NUDIX_hydrolase_dom"/>
</dbReference>
<dbReference type="InterPro" id="IPR020084">
    <property type="entry name" value="NUDIX_hydrolase_CS"/>
</dbReference>
<dbReference type="CDD" id="cd02883">
    <property type="entry name" value="NUDIX_Hydrolase"/>
    <property type="match status" value="1"/>
</dbReference>
<dbReference type="GO" id="GO:0016787">
    <property type="term" value="F:hydrolase activity"/>
    <property type="evidence" value="ECO:0007669"/>
    <property type="project" value="UniProtKB-KW"/>
</dbReference>
<reference evidence="5 6" key="1">
    <citation type="submission" date="2020-08" db="EMBL/GenBank/DDBJ databases">
        <title>Genomic Encyclopedia of Type Strains, Phase IV (KMG-IV): sequencing the most valuable type-strain genomes for metagenomic binning, comparative biology and taxonomic classification.</title>
        <authorList>
            <person name="Goeker M."/>
        </authorList>
    </citation>
    <scope>NUCLEOTIDE SEQUENCE [LARGE SCALE GENOMIC DNA]</scope>
    <source>
        <strain evidence="5 6">DSM 27568</strain>
    </source>
</reference>
<evidence type="ECO:0000313" key="5">
    <source>
        <dbReference type="EMBL" id="MBB3940578.1"/>
    </source>
</evidence>
<dbReference type="PROSITE" id="PS51462">
    <property type="entry name" value="NUDIX"/>
    <property type="match status" value="1"/>
</dbReference>
<keyword evidence="6" id="KW-1185">Reference proteome</keyword>
<dbReference type="RefSeq" id="WP_183617186.1">
    <property type="nucleotide sequence ID" value="NZ_JACIDY010000005.1"/>
</dbReference>
<proteinExistence type="inferred from homology"/>
<dbReference type="AlphaFoldDB" id="A0A7W6FYS6"/>
<dbReference type="PRINTS" id="PR00502">
    <property type="entry name" value="NUDIXFAMILY"/>
</dbReference>
<dbReference type="PANTHER" id="PTHR43046:SF16">
    <property type="entry name" value="ADP-RIBOSE PYROPHOSPHATASE YJHB-RELATED"/>
    <property type="match status" value="1"/>
</dbReference>
<dbReference type="EMBL" id="JACIDY010000005">
    <property type="protein sequence ID" value="MBB3940578.1"/>
    <property type="molecule type" value="Genomic_DNA"/>
</dbReference>
<gene>
    <name evidence="5" type="ORF">GGR39_002235</name>
</gene>
<dbReference type="InterPro" id="IPR020476">
    <property type="entry name" value="Nudix_hydrolase"/>
</dbReference>
<feature type="domain" description="Nudix hydrolase" evidence="4">
    <location>
        <begin position="27"/>
        <end position="153"/>
    </location>
</feature>
<evidence type="ECO:0000259" key="4">
    <source>
        <dbReference type="PROSITE" id="PS51462"/>
    </source>
</evidence>
<keyword evidence="2 3" id="KW-0378">Hydrolase</keyword>
<dbReference type="SUPFAM" id="SSF55811">
    <property type="entry name" value="Nudix"/>
    <property type="match status" value="1"/>
</dbReference>
<dbReference type="PANTHER" id="PTHR43046">
    <property type="entry name" value="GDP-MANNOSE MANNOSYL HYDROLASE"/>
    <property type="match status" value="1"/>
</dbReference>
<sequence>MLRLIPPTLHRRLYRLAYWARSLWWRTLRPTISGCRIVALDAQGRVLMIRQSYGASHWTLPGGSISRGEDPVDTACRELREETGCRLDDARKVAQLLERPMGAYNVVHVVVGGVQGAPRPDGREVDAVRWCDTQALPDDIMPAVRQGLAGWIATYNAYNSVS</sequence>
<dbReference type="Pfam" id="PF00293">
    <property type="entry name" value="NUDIX"/>
    <property type="match status" value="1"/>
</dbReference>
<comment type="cofactor">
    <cofactor evidence="1">
        <name>Mg(2+)</name>
        <dbReference type="ChEBI" id="CHEBI:18420"/>
    </cofactor>
</comment>
<evidence type="ECO:0000256" key="2">
    <source>
        <dbReference type="ARBA" id="ARBA00022801"/>
    </source>
</evidence>
<accession>A0A7W6FYS6</accession>
<protein>
    <submittedName>
        <fullName evidence="5">8-oxo-dGTP pyrophosphatase MutT (NUDIX family)</fullName>
    </submittedName>
</protein>
<evidence type="ECO:0000256" key="3">
    <source>
        <dbReference type="RuleBase" id="RU003476"/>
    </source>
</evidence>
<dbReference type="PROSITE" id="PS00893">
    <property type="entry name" value="NUDIX_BOX"/>
    <property type="match status" value="1"/>
</dbReference>
<evidence type="ECO:0000313" key="6">
    <source>
        <dbReference type="Proteomes" id="UP000561459"/>
    </source>
</evidence>
<dbReference type="InterPro" id="IPR015797">
    <property type="entry name" value="NUDIX_hydrolase-like_dom_sf"/>
</dbReference>
<comment type="caution">
    <text evidence="5">The sequence shown here is derived from an EMBL/GenBank/DDBJ whole genome shotgun (WGS) entry which is preliminary data.</text>
</comment>
<dbReference type="Proteomes" id="UP000561459">
    <property type="component" value="Unassembled WGS sequence"/>
</dbReference>